<reference evidence="2" key="1">
    <citation type="journal article" date="2010" name="Science">
        <title>Signatures of adaptation to obligate biotrophy in the Hyaloperonospora arabidopsidis genome.</title>
        <authorList>
            <person name="Baxter L."/>
            <person name="Tripathy S."/>
            <person name="Ishaque N."/>
            <person name="Boot N."/>
            <person name="Cabral A."/>
            <person name="Kemen E."/>
            <person name="Thines M."/>
            <person name="Ah-Fong A."/>
            <person name="Anderson R."/>
            <person name="Badejoko W."/>
            <person name="Bittner-Eddy P."/>
            <person name="Boore J.L."/>
            <person name="Chibucos M.C."/>
            <person name="Coates M."/>
            <person name="Dehal P."/>
            <person name="Delehaunty K."/>
            <person name="Dong S."/>
            <person name="Downton P."/>
            <person name="Dumas B."/>
            <person name="Fabro G."/>
            <person name="Fronick C."/>
            <person name="Fuerstenberg S.I."/>
            <person name="Fulton L."/>
            <person name="Gaulin E."/>
            <person name="Govers F."/>
            <person name="Hughes L."/>
            <person name="Humphray S."/>
            <person name="Jiang R.H."/>
            <person name="Judelson H."/>
            <person name="Kamoun S."/>
            <person name="Kyung K."/>
            <person name="Meijer H."/>
            <person name="Minx P."/>
            <person name="Morris P."/>
            <person name="Nelson J."/>
            <person name="Phuntumart V."/>
            <person name="Qutob D."/>
            <person name="Rehmany A."/>
            <person name="Rougon-Cardoso A."/>
            <person name="Ryden P."/>
            <person name="Torto-Alalibo T."/>
            <person name="Studholme D."/>
            <person name="Wang Y."/>
            <person name="Win J."/>
            <person name="Wood J."/>
            <person name="Clifton S.W."/>
            <person name="Rogers J."/>
            <person name="Van den Ackerveken G."/>
            <person name="Jones J.D."/>
            <person name="McDowell J.M."/>
            <person name="Beynon J."/>
            <person name="Tyler B.M."/>
        </authorList>
    </citation>
    <scope>NUCLEOTIDE SEQUENCE [LARGE SCALE GENOMIC DNA]</scope>
    <source>
        <strain evidence="2">Emoy2</strain>
    </source>
</reference>
<reference evidence="1" key="2">
    <citation type="submission" date="2015-06" db="UniProtKB">
        <authorList>
            <consortium name="EnsemblProtists"/>
        </authorList>
    </citation>
    <scope>IDENTIFICATION</scope>
    <source>
        <strain evidence="1">Emoy2</strain>
    </source>
</reference>
<keyword evidence="2" id="KW-1185">Reference proteome</keyword>
<dbReference type="VEuPathDB" id="FungiDB:HpaG807634"/>
<evidence type="ECO:0000313" key="2">
    <source>
        <dbReference type="Proteomes" id="UP000011713"/>
    </source>
</evidence>
<evidence type="ECO:0000313" key="1">
    <source>
        <dbReference type="EnsemblProtists" id="HpaP807634"/>
    </source>
</evidence>
<dbReference type="HOGENOM" id="CLU_2202098_0_0_1"/>
<organism evidence="1 2">
    <name type="scientific">Hyaloperonospora arabidopsidis (strain Emoy2)</name>
    <name type="common">Downy mildew agent</name>
    <name type="synonym">Peronospora arabidopsidis</name>
    <dbReference type="NCBI Taxonomy" id="559515"/>
    <lineage>
        <taxon>Eukaryota</taxon>
        <taxon>Sar</taxon>
        <taxon>Stramenopiles</taxon>
        <taxon>Oomycota</taxon>
        <taxon>Peronosporomycetes</taxon>
        <taxon>Peronosporales</taxon>
        <taxon>Peronosporaceae</taxon>
        <taxon>Hyaloperonospora</taxon>
    </lineage>
</organism>
<dbReference type="EnsemblProtists" id="HpaT807634">
    <property type="protein sequence ID" value="HpaP807634"/>
    <property type="gene ID" value="HpaG807634"/>
</dbReference>
<name>M4BMJ7_HYAAE</name>
<dbReference type="Proteomes" id="UP000011713">
    <property type="component" value="Unassembled WGS sequence"/>
</dbReference>
<proteinExistence type="predicted"/>
<protein>
    <submittedName>
        <fullName evidence="1">Uncharacterized protein</fullName>
    </submittedName>
</protein>
<dbReference type="InParanoid" id="M4BMJ7"/>
<accession>M4BMJ7</accession>
<dbReference type="AlphaFoldDB" id="M4BMJ7"/>
<sequence length="108" mass="12431">MQNLHEMDVTLTSHSSCPPYQNTAKTHDSVQFYVCELREARLLQVAQADEGEEIRQIRHKFRKCLIYRGLPHIDFGYMFSPPSADFFSLGEDTLLLRKGGVKHPPPSR</sequence>
<dbReference type="EMBL" id="JH598420">
    <property type="status" value="NOT_ANNOTATED_CDS"/>
    <property type="molecule type" value="Genomic_DNA"/>
</dbReference>